<name>A0ABT1TCG0_9GAMM</name>
<proteinExistence type="predicted"/>
<dbReference type="SUPFAM" id="SSF53850">
    <property type="entry name" value="Periplasmic binding protein-like II"/>
    <property type="match status" value="1"/>
</dbReference>
<reference evidence="1 2" key="1">
    <citation type="submission" date="2022-07" db="EMBL/GenBank/DDBJ databases">
        <title>Methylomonas rivi sp. nov., Methylomonas rosea sp. nov., Methylomonas aureus sp. nov. and Methylomonas subterranea sp. nov., four novel methanotrophs isolated from a freshwater creek and the deep terrestrial subsurface.</title>
        <authorList>
            <person name="Abin C."/>
            <person name="Sankaranarayanan K."/>
            <person name="Garner C."/>
            <person name="Sindelar R."/>
            <person name="Kotary K."/>
            <person name="Garner R."/>
            <person name="Barclay S."/>
            <person name="Lawson P."/>
            <person name="Krumholz L."/>
        </authorList>
    </citation>
    <scope>NUCLEOTIDE SEQUENCE [LARGE SCALE GENOMIC DNA]</scope>
    <source>
        <strain evidence="1 2">SURF-2</strain>
    </source>
</reference>
<protein>
    <submittedName>
        <fullName evidence="1">PhnD/SsuA/transferrin family substrate-binding protein</fullName>
    </submittedName>
</protein>
<dbReference type="Gene3D" id="3.40.190.10">
    <property type="entry name" value="Periplasmic binding protein-like II"/>
    <property type="match status" value="1"/>
</dbReference>
<dbReference type="EMBL" id="JANIBJ010000003">
    <property type="protein sequence ID" value="MCQ8102931.1"/>
    <property type="molecule type" value="Genomic_DNA"/>
</dbReference>
<keyword evidence="2" id="KW-1185">Reference proteome</keyword>
<evidence type="ECO:0000313" key="2">
    <source>
        <dbReference type="Proteomes" id="UP001524499"/>
    </source>
</evidence>
<accession>A0ABT1TCG0</accession>
<comment type="caution">
    <text evidence="1">The sequence shown here is derived from an EMBL/GenBank/DDBJ whole genome shotgun (WGS) entry which is preliminary data.</text>
</comment>
<dbReference type="Pfam" id="PF12974">
    <property type="entry name" value="Phosphonate-bd"/>
    <property type="match status" value="1"/>
</dbReference>
<dbReference type="RefSeq" id="WP_256600570.1">
    <property type="nucleotide sequence ID" value="NZ_JANIBJ010000003.1"/>
</dbReference>
<evidence type="ECO:0000313" key="1">
    <source>
        <dbReference type="EMBL" id="MCQ8102931.1"/>
    </source>
</evidence>
<gene>
    <name evidence="1" type="ORF">NP590_02335</name>
</gene>
<dbReference type="Proteomes" id="UP001524499">
    <property type="component" value="Unassembled WGS sequence"/>
</dbReference>
<sequence>MGFYIKSITEQASISDIEISLNFWVKDALAVEAEKAGLYISSTGAFLYESMREMRDDYDKGKLDIIVAPPLLISRYFKRDEITDGFSGMLEGRQPDNLLLVVRSDKNINAIEDLRGKRIAMLEGDELSDIYLDTLFLRSFNKSYKKLNPSIQQQAKATRIVLDLYFDKADVGLVYFNSYQVMTELNPDVKNKIKILDSFEVRSKNYSYINKSYPLADEIRRIALSFYKSPRGKQILDIYKTPELDFLKVEELDLVDSLDREHARLLMHAIK</sequence>
<organism evidence="1 2">
    <name type="scientific">Methylomonas subterranea</name>
    <dbReference type="NCBI Taxonomy" id="2952225"/>
    <lineage>
        <taxon>Bacteria</taxon>
        <taxon>Pseudomonadati</taxon>
        <taxon>Pseudomonadota</taxon>
        <taxon>Gammaproteobacteria</taxon>
        <taxon>Methylococcales</taxon>
        <taxon>Methylococcaceae</taxon>
        <taxon>Methylomonas</taxon>
    </lineage>
</organism>